<dbReference type="EMBL" id="BLLF01000517">
    <property type="protein sequence ID" value="GFH12575.1"/>
    <property type="molecule type" value="Genomic_DNA"/>
</dbReference>
<proteinExistence type="predicted"/>
<dbReference type="AlphaFoldDB" id="A0A699YTL0"/>
<sequence length="33" mass="3619">MVVAKTVGPDEATHWKRTDNIILTVLSSKALSH</sequence>
<protein>
    <submittedName>
        <fullName evidence="1">Uncharacterized protein</fullName>
    </submittedName>
</protein>
<name>A0A699YTL0_HAELA</name>
<comment type="caution">
    <text evidence="1">The sequence shown here is derived from an EMBL/GenBank/DDBJ whole genome shotgun (WGS) entry which is preliminary data.</text>
</comment>
<accession>A0A699YTL0</accession>
<gene>
    <name evidence="1" type="ORF">HaLaN_08288</name>
</gene>
<dbReference type="Proteomes" id="UP000485058">
    <property type="component" value="Unassembled WGS sequence"/>
</dbReference>
<reference evidence="1 2" key="1">
    <citation type="submission" date="2020-02" db="EMBL/GenBank/DDBJ databases">
        <title>Draft genome sequence of Haematococcus lacustris strain NIES-144.</title>
        <authorList>
            <person name="Morimoto D."/>
            <person name="Nakagawa S."/>
            <person name="Yoshida T."/>
            <person name="Sawayama S."/>
        </authorList>
    </citation>
    <scope>NUCLEOTIDE SEQUENCE [LARGE SCALE GENOMIC DNA]</scope>
    <source>
        <strain evidence="1 2">NIES-144</strain>
    </source>
</reference>
<evidence type="ECO:0000313" key="2">
    <source>
        <dbReference type="Proteomes" id="UP000485058"/>
    </source>
</evidence>
<organism evidence="1 2">
    <name type="scientific">Haematococcus lacustris</name>
    <name type="common">Green alga</name>
    <name type="synonym">Haematococcus pluvialis</name>
    <dbReference type="NCBI Taxonomy" id="44745"/>
    <lineage>
        <taxon>Eukaryota</taxon>
        <taxon>Viridiplantae</taxon>
        <taxon>Chlorophyta</taxon>
        <taxon>core chlorophytes</taxon>
        <taxon>Chlorophyceae</taxon>
        <taxon>CS clade</taxon>
        <taxon>Chlamydomonadales</taxon>
        <taxon>Haematococcaceae</taxon>
        <taxon>Haematococcus</taxon>
    </lineage>
</organism>
<keyword evidence="2" id="KW-1185">Reference proteome</keyword>
<evidence type="ECO:0000313" key="1">
    <source>
        <dbReference type="EMBL" id="GFH12575.1"/>
    </source>
</evidence>